<name>A0A655A3G8_MYCTX</name>
<reference evidence="4 5" key="1">
    <citation type="submission" date="2015-03" db="EMBL/GenBank/DDBJ databases">
        <authorList>
            <consortium name="Pathogen Informatics"/>
        </authorList>
    </citation>
    <scope>NUCLEOTIDE SEQUENCE [LARGE SCALE GENOMIC DNA]</scope>
    <source>
        <strain evidence="3 5">Bir 185</strain>
        <strain evidence="2 4">C09601061</strain>
    </source>
</reference>
<protein>
    <submittedName>
        <fullName evidence="3">Uncharacterized protein</fullName>
    </submittedName>
</protein>
<dbReference type="Proteomes" id="UP000046680">
    <property type="component" value="Unassembled WGS sequence"/>
</dbReference>
<organism evidence="3 5">
    <name type="scientific">Mycobacterium tuberculosis</name>
    <dbReference type="NCBI Taxonomy" id="1773"/>
    <lineage>
        <taxon>Bacteria</taxon>
        <taxon>Bacillati</taxon>
        <taxon>Actinomycetota</taxon>
        <taxon>Actinomycetes</taxon>
        <taxon>Mycobacteriales</taxon>
        <taxon>Mycobacteriaceae</taxon>
        <taxon>Mycobacterium</taxon>
        <taxon>Mycobacterium tuberculosis complex</taxon>
    </lineage>
</organism>
<dbReference type="Proteomes" id="UP000050164">
    <property type="component" value="Unassembled WGS sequence"/>
</dbReference>
<dbReference type="EMBL" id="CGCX01000803">
    <property type="protein sequence ID" value="CFR83777.1"/>
    <property type="molecule type" value="Genomic_DNA"/>
</dbReference>
<evidence type="ECO:0000313" key="2">
    <source>
        <dbReference type="EMBL" id="CFR83777.1"/>
    </source>
</evidence>
<feature type="region of interest" description="Disordered" evidence="1">
    <location>
        <begin position="104"/>
        <end position="139"/>
    </location>
</feature>
<evidence type="ECO:0000313" key="3">
    <source>
        <dbReference type="EMBL" id="CKR76968.1"/>
    </source>
</evidence>
<sequence length="324" mass="34294">MGWFPMSPTVLAASVFGRPFRLRDCAITGQVRRDGFESGAAVLCDCPGRAEQLVVVDAPAVELDDVDVVPPAGAGDAAFEDGHSLLGDDGLGRVAQECDRLAEDPVDGHPCGPRRDRFAGGHIPGRDALPRSDRHSDSHAQARVVGPLANFLHAARVEVERHPVVDVDHGDVANHLGEMLGGDVGAHGVGVGVLRRVPNAVGGQQDPAFEDEVCGMRGAGEPIQERFEGVSSQVLLRRCAGPALRGSRTSEDWIRRDTVSPELTPASPMFVRPGTSPAVGGWRSRSAGRVCRLGAATLAARHAPVRNRLRSGAGMYRRSSARVS</sequence>
<dbReference type="AlphaFoldDB" id="A0A655A3G8"/>
<dbReference type="EMBL" id="CNFT01000480">
    <property type="protein sequence ID" value="CKR76968.1"/>
    <property type="molecule type" value="Genomic_DNA"/>
</dbReference>
<evidence type="ECO:0000256" key="1">
    <source>
        <dbReference type="SAM" id="MobiDB-lite"/>
    </source>
</evidence>
<evidence type="ECO:0000313" key="5">
    <source>
        <dbReference type="Proteomes" id="UP000050164"/>
    </source>
</evidence>
<proteinExistence type="predicted"/>
<accession>A0A655A3G8</accession>
<gene>
    <name evidence="2" type="ORF">ERS007657_02199</name>
    <name evidence="3" type="ORF">ERS027659_02155</name>
</gene>
<evidence type="ECO:0000313" key="4">
    <source>
        <dbReference type="Proteomes" id="UP000046680"/>
    </source>
</evidence>